<reference evidence="2" key="1">
    <citation type="submission" date="2019-08" db="EMBL/GenBank/DDBJ databases">
        <title>The improved chromosome-level genome for the pearl oyster Pinctada fucata martensii using PacBio sequencing and Hi-C.</title>
        <authorList>
            <person name="Zheng Z."/>
        </authorList>
    </citation>
    <scope>NUCLEOTIDE SEQUENCE</scope>
    <source>
        <strain evidence="2">ZZ-2019</strain>
        <tissue evidence="2">Adductor muscle</tissue>
    </source>
</reference>
<accession>A0AA88XHJ8</accession>
<dbReference type="EMBL" id="VSWD01000012">
    <property type="protein sequence ID" value="KAK3085481.1"/>
    <property type="molecule type" value="Genomic_DNA"/>
</dbReference>
<comment type="caution">
    <text evidence="2">The sequence shown here is derived from an EMBL/GenBank/DDBJ whole genome shotgun (WGS) entry which is preliminary data.</text>
</comment>
<feature type="compositionally biased region" description="Low complexity" evidence="1">
    <location>
        <begin position="284"/>
        <end position="302"/>
    </location>
</feature>
<gene>
    <name evidence="2" type="ORF">FSP39_004051</name>
</gene>
<dbReference type="Gene3D" id="2.60.120.740">
    <property type="match status" value="1"/>
</dbReference>
<proteinExistence type="predicted"/>
<feature type="region of interest" description="Disordered" evidence="1">
    <location>
        <begin position="212"/>
        <end position="266"/>
    </location>
</feature>
<feature type="region of interest" description="Disordered" evidence="1">
    <location>
        <begin position="280"/>
        <end position="383"/>
    </location>
</feature>
<evidence type="ECO:0000313" key="2">
    <source>
        <dbReference type="EMBL" id="KAK3085481.1"/>
    </source>
</evidence>
<evidence type="ECO:0000313" key="3">
    <source>
        <dbReference type="Proteomes" id="UP001186944"/>
    </source>
</evidence>
<name>A0AA88XHJ8_PINIB</name>
<feature type="compositionally biased region" description="Polar residues" evidence="1">
    <location>
        <begin position="303"/>
        <end position="316"/>
    </location>
</feature>
<dbReference type="InterPro" id="IPR043159">
    <property type="entry name" value="Lectin_gal-bd_sf"/>
</dbReference>
<dbReference type="AlphaFoldDB" id="A0AA88XHJ8"/>
<dbReference type="Proteomes" id="UP001186944">
    <property type="component" value="Unassembled WGS sequence"/>
</dbReference>
<dbReference type="CDD" id="cd22823">
    <property type="entry name" value="Gal_Rha_Lectin"/>
    <property type="match status" value="1"/>
</dbReference>
<protein>
    <submittedName>
        <fullName evidence="2">Uncharacterized protein</fullName>
    </submittedName>
</protein>
<feature type="compositionally biased region" description="Low complexity" evidence="1">
    <location>
        <begin position="348"/>
        <end position="366"/>
    </location>
</feature>
<keyword evidence="3" id="KW-1185">Reference proteome</keyword>
<organism evidence="2 3">
    <name type="scientific">Pinctada imbricata</name>
    <name type="common">Atlantic pearl-oyster</name>
    <name type="synonym">Pinctada martensii</name>
    <dbReference type="NCBI Taxonomy" id="66713"/>
    <lineage>
        <taxon>Eukaryota</taxon>
        <taxon>Metazoa</taxon>
        <taxon>Spiralia</taxon>
        <taxon>Lophotrochozoa</taxon>
        <taxon>Mollusca</taxon>
        <taxon>Bivalvia</taxon>
        <taxon>Autobranchia</taxon>
        <taxon>Pteriomorphia</taxon>
        <taxon>Pterioida</taxon>
        <taxon>Pterioidea</taxon>
        <taxon>Pteriidae</taxon>
        <taxon>Pinctada</taxon>
    </lineage>
</organism>
<feature type="compositionally biased region" description="Low complexity" evidence="1">
    <location>
        <begin position="320"/>
        <end position="341"/>
    </location>
</feature>
<evidence type="ECO:0000256" key="1">
    <source>
        <dbReference type="SAM" id="MobiDB-lite"/>
    </source>
</evidence>
<feature type="compositionally biased region" description="Low complexity" evidence="1">
    <location>
        <begin position="212"/>
        <end position="251"/>
    </location>
</feature>
<sequence length="577" mass="64140">MMDDILSYRPFEPSDVLSINNPKFADYLSSIYPSEFEVNQTTETNNSASYLDIMLSYDTDVASLQAQTALREYLCTGEIKELQCPAGQIITINRVFFGLKSDRDCVNGRRSYDENCCSRTAIDDCIVMDMNIQDSVNTLCSGKNKCRVSARGIPSRNMCRRNRIFQETDKTDFKVIIYHCIPAVQTEEPIKIYCGEAMRRYLYGDMITTTTTKPEPSTTTAVVTQSPTTAKPKAATTEAAATTPTMTKTTTQPPRVETTPEPSVQDTTVKVEMVTNSTKPVIITTEKQMTTTMQQKTMQPTTSSPGIKSESTTQTYEPAKSSTTSKETKSTAQPEPETKAPTPEPEAEYSSTAYPEPEPESTTPKSGPEDKPVTEPGVDKPGPMGCTCIQVIQPVMNLGMLYFPDEDTLKEACSISTSACRDDAGDECEPFKHIFMAAESYSQIYCKDHREEISQQTCFTKVKDDTREACSQFLAPPMSDDNQFEPETEEQQCKRLMEHQQCMTDKVKEECSTESYELASVIGEKLVRASFKNKKLACSVNKQPVQGGDNDDNSASGSSYSFITVVLLTTFYCLVLR</sequence>